<feature type="compositionally biased region" description="Basic and acidic residues" evidence="1">
    <location>
        <begin position="21"/>
        <end position="66"/>
    </location>
</feature>
<sequence>MTPAASSRCRTRSGDLWPIEDDMRRVSGENQEKKIDTDSTREKQSKSRPEFKDWEDLDDAKDHLDNREANEIIEYIEEITSKLASGEIQRVDSAEIPEDTYTQRHRQVIKKGAERDGS</sequence>
<evidence type="ECO:0000313" key="3">
    <source>
        <dbReference type="Proteomes" id="UP001224926"/>
    </source>
</evidence>
<name>A0AAF0PHP5_9EURY</name>
<feature type="region of interest" description="Disordered" evidence="1">
    <location>
        <begin position="1"/>
        <end position="66"/>
    </location>
</feature>
<protein>
    <submittedName>
        <fullName evidence="2">Uncharacterized protein</fullName>
    </submittedName>
</protein>
<keyword evidence="3" id="KW-1185">Reference proteome</keyword>
<proteinExistence type="predicted"/>
<feature type="region of interest" description="Disordered" evidence="1">
    <location>
        <begin position="94"/>
        <end position="118"/>
    </location>
</feature>
<dbReference type="EMBL" id="CP101873">
    <property type="protein sequence ID" value="WMT09410.1"/>
    <property type="molecule type" value="Genomic_DNA"/>
</dbReference>
<organism evidence="2 3">
    <name type="scientific">Natrinema thermotolerans</name>
    <dbReference type="NCBI Taxonomy" id="121872"/>
    <lineage>
        <taxon>Archaea</taxon>
        <taxon>Methanobacteriati</taxon>
        <taxon>Methanobacteriota</taxon>
        <taxon>Stenosarchaea group</taxon>
        <taxon>Halobacteria</taxon>
        <taxon>Halobacteriales</taxon>
        <taxon>Natrialbaceae</taxon>
        <taxon>Natrinema</taxon>
    </lineage>
</organism>
<accession>A0AAF0PHP5</accession>
<dbReference type="Proteomes" id="UP001224926">
    <property type="component" value="Chromosome"/>
</dbReference>
<gene>
    <name evidence="2" type="ORF">NP511_07175</name>
</gene>
<dbReference type="AlphaFoldDB" id="A0AAF0PHP5"/>
<evidence type="ECO:0000313" key="2">
    <source>
        <dbReference type="EMBL" id="WMT09410.1"/>
    </source>
</evidence>
<dbReference type="GeneID" id="39861397"/>
<dbReference type="RefSeq" id="WP_136396864.1">
    <property type="nucleotide sequence ID" value="NZ_CP101873.1"/>
</dbReference>
<reference evidence="2 3" key="1">
    <citation type="submission" date="2022-07" db="EMBL/GenBank/DDBJ databases">
        <title>Two temperate virus in Haloterrigena jeotgali A29.</title>
        <authorList>
            <person name="Deng X."/>
        </authorList>
    </citation>
    <scope>NUCLEOTIDE SEQUENCE [LARGE SCALE GENOMIC DNA]</scope>
    <source>
        <strain evidence="2 3">A29</strain>
    </source>
</reference>
<evidence type="ECO:0000256" key="1">
    <source>
        <dbReference type="SAM" id="MobiDB-lite"/>
    </source>
</evidence>